<accession>A0A6J7ZIH1</accession>
<proteinExistence type="predicted"/>
<evidence type="ECO:0000313" key="1">
    <source>
        <dbReference type="EMBL" id="CAC5340945.1"/>
    </source>
</evidence>
<dbReference type="Proteomes" id="UP000196521">
    <property type="component" value="Unassembled WGS sequence"/>
</dbReference>
<gene>
    <name evidence="1" type="ORF">PLAN_120164</name>
</gene>
<dbReference type="EMBL" id="CZCZ02000007">
    <property type="protein sequence ID" value="CAC5340945.1"/>
    <property type="molecule type" value="Genomic_DNA"/>
</dbReference>
<dbReference type="AlphaFoldDB" id="A0A6J7ZIH1"/>
<reference evidence="1" key="1">
    <citation type="submission" date="2020-05" db="EMBL/GenBank/DDBJ databases">
        <authorList>
            <consortium name="Genoscope - CEA"/>
            <person name="William W."/>
        </authorList>
    </citation>
    <scope>NUCLEOTIDE SEQUENCE [LARGE SCALE GENOMIC DNA]</scope>
    <source>
        <strain evidence="1">PCC 7821</strain>
    </source>
</reference>
<organism evidence="1 2">
    <name type="scientific">Planktothrix rubescens CCAP 1459/22</name>
    <dbReference type="NCBI Taxonomy" id="329571"/>
    <lineage>
        <taxon>Bacteria</taxon>
        <taxon>Bacillati</taxon>
        <taxon>Cyanobacteriota</taxon>
        <taxon>Cyanophyceae</taxon>
        <taxon>Oscillatoriophycideae</taxon>
        <taxon>Oscillatoriales</taxon>
        <taxon>Microcoleaceae</taxon>
        <taxon>Planktothrix</taxon>
    </lineage>
</organism>
<sequence length="67" mass="7950">MFSFKLIEPRQEIKRFAPAVCGELVVYWFKYAVFNHCIFYWICQPPIPTRSPRKSEHPLGELHPQDG</sequence>
<keyword evidence="2" id="KW-1185">Reference proteome</keyword>
<comment type="caution">
    <text evidence="1">The sequence shown here is derived from an EMBL/GenBank/DDBJ whole genome shotgun (WGS) entry which is preliminary data.</text>
</comment>
<name>A0A6J7ZIH1_PLARU</name>
<evidence type="ECO:0000313" key="2">
    <source>
        <dbReference type="Proteomes" id="UP000196521"/>
    </source>
</evidence>
<protein>
    <submittedName>
        <fullName evidence="1">Uncharacterized protein</fullName>
    </submittedName>
</protein>